<keyword evidence="5" id="KW-0819">tRNA processing</keyword>
<feature type="region of interest" description="Disordered" evidence="11">
    <location>
        <begin position="911"/>
        <end position="966"/>
    </location>
</feature>
<dbReference type="AlphaFoldDB" id="J3P7B0"/>
<comment type="catalytic activity">
    <reaction evidence="1">
        <text>Endonucleolytic cleavage of RNA, removing extra 3' nucleotides from tRNA precursor, generating 3' termini of tRNAs. A 3'-hydroxy group is left at the tRNA terminus and a 5'-phosphoryl group is left at the trailer molecule.</text>
        <dbReference type="EC" id="3.1.26.11"/>
    </reaction>
</comment>
<sequence length="1118" mass="122240">MSRHLEVILRGRGIPSILKTSFPRTPSSNTLNKLLGTDGGRKTRSAWRLRYTGPTIFRGQSIFLLTSRETRQPWQEDHLSPNNPSSPAEPVEVDPRNMFVSTTLVSTPSADMCGSSVLLHFENRRYLIGNVSEGTQRLMVQRGHSLAKMDEIMITGTIGTKSCGGLLGMILTIAGIVDTTMKNRNYTTARPTARIGTMTSLKLRGSDNLVYYLALGRKFILRQSLPVVPREILTDPRLDDPTNPECDWEDDNIKVWHVPLVNVTSDRRKRRKPSAEASPADANANELEPEEGMTDSARDALAAIVKDMFESQGMDALVETMLHDVRLPATVFVRGGDGRLERYNGPFPGPGREEVPNIPVLARRRWPTGLVQNLPRTRQNYTSMCYIVKPQSRRGKFDRATADKLGVPQTSFKLLCLGQNATAKDGTTVTPDMVLGAPIEGTAFGVFEVPNKTYIPALVARPEWNIEEIAKSLGLIYWNLGEGVAEDPVFLSFLKDKLPGVKHIVSSPEVSSDIVNFRNSASMAVTHNKLDPTAFPPIHLAQPSTETAPELPYVAGKPGVTIRLTSELQVDDNGVGPMDTEEAWSRLQQDGTSKEVLVKVAERRVLVDSPEFEARALEADSDLTTDLLRNVEVVSLGTGSSYPSLYRNVSGTLLRVPGRGSYIFDCGENTMGQIRRQYGPEGAAEVLRDLRAVFVSHVHADHHMGLIAIIQAWNRATQTPEHLRARAEGADFRLQTPRLAIVATTNMLEFVRQHGAVEWVSSRVNTIDIRMPATNLAVSRACPPRVFSGHEAEALGGLTSVECVAVDHCAHALATTFTWEGLGLRVSYSGDCRPSPEFARIGRGSNLLIHEATFEDDMAGDALAKKHSTMGEALEVAREMGARRVLLTHFSQRYPKVANLQMYKQRLEEKARGSEAEAEAEAPSAEEVITASSEGGGSNEQLVAAEDPSAAVDGPEEKPRRDGGATIDDMPVLLAFDHMSVKLSRFRHAERFLPQFRELYQDPSLISGPPSSVSNAFEMGLLLDEDDGVTPVDKYHADKARAAAAAARKAAARENRQNQKRAAAKMKKSAEHGAAAAAPAAFVAAAGEGGEDDGFFTRPSGGSSPRKRKIENQEAASF</sequence>
<keyword evidence="7" id="KW-0479">Metal-binding</keyword>
<comment type="cofactor">
    <cofactor evidence="2">
        <name>Zn(2+)</name>
        <dbReference type="ChEBI" id="CHEBI:29105"/>
    </cofactor>
</comment>
<keyword evidence="10" id="KW-0862">Zinc</keyword>
<dbReference type="GO" id="GO:0005739">
    <property type="term" value="C:mitochondrion"/>
    <property type="evidence" value="ECO:0007669"/>
    <property type="project" value="TreeGrafter"/>
</dbReference>
<evidence type="ECO:0000256" key="7">
    <source>
        <dbReference type="ARBA" id="ARBA00022723"/>
    </source>
</evidence>
<feature type="region of interest" description="Disordered" evidence="11">
    <location>
        <begin position="1051"/>
        <end position="1071"/>
    </location>
</feature>
<evidence type="ECO:0000313" key="16">
    <source>
        <dbReference type="Proteomes" id="UP000006039"/>
    </source>
</evidence>
<dbReference type="GO" id="GO:1990180">
    <property type="term" value="P:mitochondrial tRNA 3'-end processing"/>
    <property type="evidence" value="ECO:0007669"/>
    <property type="project" value="TreeGrafter"/>
</dbReference>
<reference evidence="15" key="4">
    <citation type="journal article" date="2015" name="G3 (Bethesda)">
        <title>Genome sequences of three phytopathogenic species of the Magnaporthaceae family of fungi.</title>
        <authorList>
            <person name="Okagaki L.H."/>
            <person name="Nunes C.C."/>
            <person name="Sailsbery J."/>
            <person name="Clay B."/>
            <person name="Brown D."/>
            <person name="John T."/>
            <person name="Oh Y."/>
            <person name="Young N."/>
            <person name="Fitzgerald M."/>
            <person name="Haas B.J."/>
            <person name="Zeng Q."/>
            <person name="Young S."/>
            <person name="Adiconis X."/>
            <person name="Fan L."/>
            <person name="Levin J.Z."/>
            <person name="Mitchell T.K."/>
            <person name="Okubara P.A."/>
            <person name="Farman M.L."/>
            <person name="Kohn L.M."/>
            <person name="Birren B."/>
            <person name="Ma L.-J."/>
            <person name="Dean R.A."/>
        </authorList>
    </citation>
    <scope>NUCLEOTIDE SEQUENCE</scope>
    <source>
        <strain evidence="15">R3-111a-1</strain>
    </source>
</reference>
<evidence type="ECO:0000256" key="5">
    <source>
        <dbReference type="ARBA" id="ARBA00022694"/>
    </source>
</evidence>
<evidence type="ECO:0000256" key="8">
    <source>
        <dbReference type="ARBA" id="ARBA00022759"/>
    </source>
</evidence>
<reference evidence="14" key="2">
    <citation type="submission" date="2010-07" db="EMBL/GenBank/DDBJ databases">
        <authorList>
            <consortium name="The Broad Institute Genome Sequencing Platform"/>
            <consortium name="Broad Institute Genome Sequencing Center for Infectious Disease"/>
            <person name="Ma L.-J."/>
            <person name="Dead R."/>
            <person name="Young S."/>
            <person name="Zeng Q."/>
            <person name="Koehrsen M."/>
            <person name="Alvarado L."/>
            <person name="Berlin A."/>
            <person name="Chapman S.B."/>
            <person name="Chen Z."/>
            <person name="Freedman E."/>
            <person name="Gellesch M."/>
            <person name="Goldberg J."/>
            <person name="Griggs A."/>
            <person name="Gujja S."/>
            <person name="Heilman E.R."/>
            <person name="Heiman D."/>
            <person name="Hepburn T."/>
            <person name="Howarth C."/>
            <person name="Jen D."/>
            <person name="Larson L."/>
            <person name="Mehta T."/>
            <person name="Neiman D."/>
            <person name="Pearson M."/>
            <person name="Roberts A."/>
            <person name="Saif S."/>
            <person name="Shea T."/>
            <person name="Shenoy N."/>
            <person name="Sisk P."/>
            <person name="Stolte C."/>
            <person name="Sykes S."/>
            <person name="Walk T."/>
            <person name="White J."/>
            <person name="Yandava C."/>
            <person name="Haas B."/>
            <person name="Nusbaum C."/>
            <person name="Birren B."/>
        </authorList>
    </citation>
    <scope>NUCLEOTIDE SEQUENCE</scope>
    <source>
        <strain evidence="14">R3-111a-1</strain>
    </source>
</reference>
<reference evidence="14" key="3">
    <citation type="submission" date="2010-09" db="EMBL/GenBank/DDBJ databases">
        <title>Annotation of Gaeumannomyces graminis var. tritici R3-111a-1.</title>
        <authorList>
            <consortium name="The Broad Institute Genome Sequencing Platform"/>
            <person name="Ma L.-J."/>
            <person name="Dead R."/>
            <person name="Young S.K."/>
            <person name="Zeng Q."/>
            <person name="Gargeya S."/>
            <person name="Fitzgerald M."/>
            <person name="Haas B."/>
            <person name="Abouelleil A."/>
            <person name="Alvarado L."/>
            <person name="Arachchi H.M."/>
            <person name="Berlin A."/>
            <person name="Brown A."/>
            <person name="Chapman S.B."/>
            <person name="Chen Z."/>
            <person name="Dunbar C."/>
            <person name="Freedman E."/>
            <person name="Gearin G."/>
            <person name="Gellesch M."/>
            <person name="Goldberg J."/>
            <person name="Griggs A."/>
            <person name="Gujja S."/>
            <person name="Heiman D."/>
            <person name="Howarth C."/>
            <person name="Larson L."/>
            <person name="Lui A."/>
            <person name="MacDonald P.J.P."/>
            <person name="Mehta T."/>
            <person name="Montmayeur A."/>
            <person name="Murphy C."/>
            <person name="Neiman D."/>
            <person name="Pearson M."/>
            <person name="Priest M."/>
            <person name="Roberts A."/>
            <person name="Saif S."/>
            <person name="Shea T."/>
            <person name="Shenoy N."/>
            <person name="Sisk P."/>
            <person name="Stolte C."/>
            <person name="Sykes S."/>
            <person name="Yandava C."/>
            <person name="Wortman J."/>
            <person name="Nusbaum C."/>
            <person name="Birren B."/>
        </authorList>
    </citation>
    <scope>NUCLEOTIDE SEQUENCE</scope>
    <source>
        <strain evidence="14">R3-111a-1</strain>
    </source>
</reference>
<dbReference type="EnsemblFungi" id="EJT72541">
    <property type="protein sequence ID" value="EJT72541"/>
    <property type="gene ID" value="GGTG_09406"/>
</dbReference>
<dbReference type="InterPro" id="IPR047151">
    <property type="entry name" value="RNZ2-like"/>
</dbReference>
<dbReference type="HOGENOM" id="CLU_006220_0_0_1"/>
<evidence type="ECO:0000256" key="2">
    <source>
        <dbReference type="ARBA" id="ARBA00001947"/>
    </source>
</evidence>
<dbReference type="OrthoDB" id="527344at2759"/>
<evidence type="ECO:0000259" key="12">
    <source>
        <dbReference type="Pfam" id="PF12706"/>
    </source>
</evidence>
<evidence type="ECO:0000256" key="9">
    <source>
        <dbReference type="ARBA" id="ARBA00022801"/>
    </source>
</evidence>
<dbReference type="eggNOG" id="KOG2121">
    <property type="taxonomic scope" value="Eukaryota"/>
</dbReference>
<name>J3P7B0_GAET3</name>
<evidence type="ECO:0000256" key="6">
    <source>
        <dbReference type="ARBA" id="ARBA00022722"/>
    </source>
</evidence>
<evidence type="ECO:0000256" key="3">
    <source>
        <dbReference type="ARBA" id="ARBA00007823"/>
    </source>
</evidence>
<dbReference type="EMBL" id="GL385399">
    <property type="protein sequence ID" value="EJT72541.1"/>
    <property type="molecule type" value="Genomic_DNA"/>
</dbReference>
<comment type="similarity">
    <text evidence="3">Belongs to the RNase Z family.</text>
</comment>
<dbReference type="Pfam" id="PF12706">
    <property type="entry name" value="Lactamase_B_2"/>
    <property type="match status" value="1"/>
</dbReference>
<reference evidence="15" key="5">
    <citation type="submission" date="2018-04" db="UniProtKB">
        <authorList>
            <consortium name="EnsemblFungi"/>
        </authorList>
    </citation>
    <scope>IDENTIFICATION</scope>
    <source>
        <strain evidence="15">R3-111a-1</strain>
    </source>
</reference>
<dbReference type="GeneID" id="20349864"/>
<feature type="domain" description="tRNase Z endonuclease" evidence="13">
    <location>
        <begin position="104"/>
        <end position="165"/>
    </location>
</feature>
<evidence type="ECO:0000256" key="10">
    <source>
        <dbReference type="ARBA" id="ARBA00022833"/>
    </source>
</evidence>
<keyword evidence="6" id="KW-0540">Nuclease</keyword>
<reference evidence="16" key="1">
    <citation type="submission" date="2010-07" db="EMBL/GenBank/DDBJ databases">
        <title>The genome sequence of Gaeumannomyces graminis var. tritici strain R3-111a-1.</title>
        <authorList>
            <consortium name="The Broad Institute Genome Sequencing Platform"/>
            <person name="Ma L.-J."/>
            <person name="Dead R."/>
            <person name="Young S."/>
            <person name="Zeng Q."/>
            <person name="Koehrsen M."/>
            <person name="Alvarado L."/>
            <person name="Berlin A."/>
            <person name="Chapman S.B."/>
            <person name="Chen Z."/>
            <person name="Freedman E."/>
            <person name="Gellesch M."/>
            <person name="Goldberg J."/>
            <person name="Griggs A."/>
            <person name="Gujja S."/>
            <person name="Heilman E.R."/>
            <person name="Heiman D."/>
            <person name="Hepburn T."/>
            <person name="Howarth C."/>
            <person name="Jen D."/>
            <person name="Larson L."/>
            <person name="Mehta T."/>
            <person name="Neiman D."/>
            <person name="Pearson M."/>
            <person name="Roberts A."/>
            <person name="Saif S."/>
            <person name="Shea T."/>
            <person name="Shenoy N."/>
            <person name="Sisk P."/>
            <person name="Stolte C."/>
            <person name="Sykes S."/>
            <person name="Walk T."/>
            <person name="White J."/>
            <person name="Yandava C."/>
            <person name="Haas B."/>
            <person name="Nusbaum C."/>
            <person name="Birren B."/>
        </authorList>
    </citation>
    <scope>NUCLEOTIDE SEQUENCE [LARGE SCALE GENOMIC DNA]</scope>
    <source>
        <strain evidence="16">R3-111a-1</strain>
    </source>
</reference>
<evidence type="ECO:0000256" key="11">
    <source>
        <dbReference type="SAM" id="MobiDB-lite"/>
    </source>
</evidence>
<accession>J3P7B0</accession>
<dbReference type="RefSeq" id="XP_009225515.1">
    <property type="nucleotide sequence ID" value="XM_009227251.1"/>
</dbReference>
<evidence type="ECO:0000256" key="1">
    <source>
        <dbReference type="ARBA" id="ARBA00000402"/>
    </source>
</evidence>
<protein>
    <recommendedName>
        <fullName evidence="4">ribonuclease Z</fullName>
        <ecNumber evidence="4">3.1.26.11</ecNumber>
    </recommendedName>
</protein>
<keyword evidence="16" id="KW-1185">Reference proteome</keyword>
<dbReference type="SUPFAM" id="SSF56281">
    <property type="entry name" value="Metallo-hydrolase/oxidoreductase"/>
    <property type="match status" value="1"/>
</dbReference>
<dbReference type="FunCoup" id="J3P7B0">
    <property type="interactions" value="1155"/>
</dbReference>
<dbReference type="InterPro" id="IPR001279">
    <property type="entry name" value="Metallo-B-lactamas"/>
</dbReference>
<dbReference type="VEuPathDB" id="FungiDB:GGTG_09406"/>
<dbReference type="PANTHER" id="PTHR12553:SF49">
    <property type="entry name" value="ZINC PHOSPHODIESTERASE ELAC PROTEIN 2"/>
    <property type="match status" value="1"/>
</dbReference>
<dbReference type="EC" id="3.1.26.11" evidence="4"/>
<evidence type="ECO:0000313" key="14">
    <source>
        <dbReference type="EMBL" id="EJT72541.1"/>
    </source>
</evidence>
<dbReference type="STRING" id="644352.J3P7B0"/>
<evidence type="ECO:0000256" key="4">
    <source>
        <dbReference type="ARBA" id="ARBA00012477"/>
    </source>
</evidence>
<organism evidence="14">
    <name type="scientific">Gaeumannomyces tritici (strain R3-111a-1)</name>
    <name type="common">Wheat and barley take-all root rot fungus</name>
    <name type="synonym">Gaeumannomyces graminis var. tritici</name>
    <dbReference type="NCBI Taxonomy" id="644352"/>
    <lineage>
        <taxon>Eukaryota</taxon>
        <taxon>Fungi</taxon>
        <taxon>Dikarya</taxon>
        <taxon>Ascomycota</taxon>
        <taxon>Pezizomycotina</taxon>
        <taxon>Sordariomycetes</taxon>
        <taxon>Sordariomycetidae</taxon>
        <taxon>Magnaporthales</taxon>
        <taxon>Magnaporthaceae</taxon>
        <taxon>Gaeumannomyces</taxon>
    </lineage>
</organism>
<proteinExistence type="inferred from homology"/>
<feature type="domain" description="Metallo-beta-lactamase" evidence="12">
    <location>
        <begin position="663"/>
        <end position="890"/>
    </location>
</feature>
<dbReference type="InterPro" id="IPR027794">
    <property type="entry name" value="tRNase_Z_dom"/>
</dbReference>
<feature type="region of interest" description="Disordered" evidence="11">
    <location>
        <begin position="1088"/>
        <end position="1118"/>
    </location>
</feature>
<dbReference type="GO" id="GO:0042781">
    <property type="term" value="F:3'-tRNA processing endoribonuclease activity"/>
    <property type="evidence" value="ECO:0007669"/>
    <property type="project" value="UniProtKB-EC"/>
</dbReference>
<feature type="compositionally biased region" description="Basic residues" evidence="11">
    <location>
        <begin position="1058"/>
        <end position="1067"/>
    </location>
</feature>
<dbReference type="PANTHER" id="PTHR12553">
    <property type="entry name" value="ZINC PHOSPHODIESTERASE ELAC PROTEIN 2"/>
    <property type="match status" value="1"/>
</dbReference>
<feature type="region of interest" description="Disordered" evidence="11">
    <location>
        <begin position="266"/>
        <end position="295"/>
    </location>
</feature>
<dbReference type="GO" id="GO:0046872">
    <property type="term" value="F:metal ion binding"/>
    <property type="evidence" value="ECO:0007669"/>
    <property type="project" value="UniProtKB-KW"/>
</dbReference>
<dbReference type="InterPro" id="IPR036866">
    <property type="entry name" value="RibonucZ/Hydroxyglut_hydro"/>
</dbReference>
<dbReference type="CDD" id="cd07718">
    <property type="entry name" value="RNaseZ_ELAC1_ELAC2-C-term-like_MBL-fold"/>
    <property type="match status" value="1"/>
</dbReference>
<gene>
    <name evidence="15" type="primary">20349864</name>
    <name evidence="14" type="ORF">GGTG_09406</name>
</gene>
<dbReference type="Pfam" id="PF13691">
    <property type="entry name" value="Lactamase_B_4"/>
    <property type="match status" value="1"/>
</dbReference>
<dbReference type="Gene3D" id="3.60.15.10">
    <property type="entry name" value="Ribonuclease Z/Hydroxyacylglutathione hydrolase-like"/>
    <property type="match status" value="2"/>
</dbReference>
<evidence type="ECO:0000313" key="15">
    <source>
        <dbReference type="EnsemblFungi" id="EJT72541"/>
    </source>
</evidence>
<keyword evidence="9" id="KW-0378">Hydrolase</keyword>
<keyword evidence="8" id="KW-0255">Endonuclease</keyword>
<evidence type="ECO:0000259" key="13">
    <source>
        <dbReference type="Pfam" id="PF13691"/>
    </source>
</evidence>
<dbReference type="Proteomes" id="UP000006039">
    <property type="component" value="Unassembled WGS sequence"/>
</dbReference>
<feature type="region of interest" description="Disordered" evidence="11">
    <location>
        <begin position="73"/>
        <end position="93"/>
    </location>
</feature>